<evidence type="ECO:0000313" key="4">
    <source>
        <dbReference type="Proteomes" id="UP000185725"/>
    </source>
</evidence>
<dbReference type="AlphaFoldDB" id="A0A381F823"/>
<dbReference type="Proteomes" id="UP000185725">
    <property type="component" value="Unassembled WGS sequence"/>
</dbReference>
<dbReference type="EMBL" id="FTMF01000001">
    <property type="protein sequence ID" value="SIP92113.1"/>
    <property type="molecule type" value="Genomic_DNA"/>
</dbReference>
<protein>
    <submittedName>
        <fullName evidence="3">Uncharacterized protein</fullName>
    </submittedName>
</protein>
<name>A0A381F823_9FLAO</name>
<keyword evidence="4" id="KW-1185">Reference proteome</keyword>
<reference evidence="3 5" key="2">
    <citation type="submission" date="2018-06" db="EMBL/GenBank/DDBJ databases">
        <authorList>
            <consortium name="Pathogen Informatics"/>
            <person name="Doyle S."/>
        </authorList>
    </citation>
    <scope>NUCLEOTIDE SEQUENCE [LARGE SCALE GENOMIC DNA]</scope>
    <source>
        <strain evidence="3 5">NCTC13560</strain>
    </source>
</reference>
<dbReference type="OrthoDB" id="1261342at2"/>
<sequence length="272" mass="31932">MKNLIFYLFILMCFSCKKNDLKQATNESLANLNENNQKKKNTENLKKTIKRDTLIPLTNNVKLYFHQFDETQKLWKIPKLIKNDKDTINIKNWDNEWGSELDIRLSPNKRYMVLDAIIKGFLNNNKKELYENYTCQLIDIYKSKDLDSFQEDCGGEWNKNNEWISNEEVIFTGKNTTTSNLFVARDCLNSRFSIEIIDIQSILTFKIFDKTKIILKGIINIDKKETPNTINLGKIGGIYYGDSIVIQNDGNSINEYNHFIQCNQKYLTFVRD</sequence>
<keyword evidence="1" id="KW-0175">Coiled coil</keyword>
<dbReference type="EMBL" id="UFVS01000001">
    <property type="protein sequence ID" value="SUX42647.1"/>
    <property type="molecule type" value="Genomic_DNA"/>
</dbReference>
<dbReference type="RefSeq" id="WP_123890009.1">
    <property type="nucleotide sequence ID" value="NZ_CP033929.1"/>
</dbReference>
<evidence type="ECO:0000313" key="3">
    <source>
        <dbReference type="EMBL" id="SUX42647.1"/>
    </source>
</evidence>
<evidence type="ECO:0000313" key="5">
    <source>
        <dbReference type="Proteomes" id="UP000255231"/>
    </source>
</evidence>
<evidence type="ECO:0000256" key="1">
    <source>
        <dbReference type="SAM" id="Coils"/>
    </source>
</evidence>
<organism evidence="3 5">
    <name type="scientific">Chryseobacterium indoltheticum</name>
    <dbReference type="NCBI Taxonomy" id="254"/>
    <lineage>
        <taxon>Bacteria</taxon>
        <taxon>Pseudomonadati</taxon>
        <taxon>Bacteroidota</taxon>
        <taxon>Flavobacteriia</taxon>
        <taxon>Flavobacteriales</taxon>
        <taxon>Weeksellaceae</taxon>
        <taxon>Chryseobacterium group</taxon>
        <taxon>Chryseobacterium</taxon>
    </lineage>
</organism>
<proteinExistence type="predicted"/>
<dbReference type="GeneID" id="303672914"/>
<reference evidence="2 4" key="1">
    <citation type="submission" date="2017-01" db="EMBL/GenBank/DDBJ databases">
        <authorList>
            <person name="Varghese N."/>
            <person name="Submissions S."/>
        </authorList>
    </citation>
    <scope>NUCLEOTIDE SEQUENCE [LARGE SCALE GENOMIC DNA]</scope>
    <source>
        <strain evidence="2 4">ATCC 27950</strain>
    </source>
</reference>
<accession>A0A381F823</accession>
<gene>
    <name evidence="3" type="ORF">NCTC13560_01469</name>
    <name evidence="2" type="ORF">SAMN05421682_101340</name>
</gene>
<evidence type="ECO:0000313" key="2">
    <source>
        <dbReference type="EMBL" id="SIP92113.1"/>
    </source>
</evidence>
<dbReference type="Proteomes" id="UP000255231">
    <property type="component" value="Unassembled WGS sequence"/>
</dbReference>
<feature type="coiled-coil region" evidence="1">
    <location>
        <begin position="22"/>
        <end position="52"/>
    </location>
</feature>